<proteinExistence type="predicted"/>
<dbReference type="PANTHER" id="PTHR16128">
    <property type="entry name" value="FAD/NAD(P)-BINDING OXIDOREDUCTASE FAMILY PROTEIN"/>
    <property type="match status" value="1"/>
</dbReference>
<protein>
    <recommendedName>
        <fullName evidence="3">Amine oxidase domain-containing protein</fullName>
    </recommendedName>
</protein>
<dbReference type="InterPro" id="IPR036188">
    <property type="entry name" value="FAD/NAD-bd_sf"/>
</dbReference>
<evidence type="ECO:0000313" key="2">
    <source>
        <dbReference type="Proteomes" id="UP001190700"/>
    </source>
</evidence>
<evidence type="ECO:0000313" key="1">
    <source>
        <dbReference type="EMBL" id="KAK3277739.1"/>
    </source>
</evidence>
<gene>
    <name evidence="1" type="ORF">CYMTET_14273</name>
</gene>
<dbReference type="AlphaFoldDB" id="A0AAE0GGE6"/>
<dbReference type="PANTHER" id="PTHR16128:SF8">
    <property type="entry name" value="EXPRESSED PROTEIN"/>
    <property type="match status" value="1"/>
</dbReference>
<reference evidence="1 2" key="1">
    <citation type="journal article" date="2015" name="Genome Biol. Evol.">
        <title>Comparative Genomics of a Bacterivorous Green Alga Reveals Evolutionary Causalities and Consequences of Phago-Mixotrophic Mode of Nutrition.</title>
        <authorList>
            <person name="Burns J.A."/>
            <person name="Paasch A."/>
            <person name="Narechania A."/>
            <person name="Kim E."/>
        </authorList>
    </citation>
    <scope>NUCLEOTIDE SEQUENCE [LARGE SCALE GENOMIC DNA]</scope>
    <source>
        <strain evidence="1 2">PLY_AMNH</strain>
    </source>
</reference>
<evidence type="ECO:0008006" key="3">
    <source>
        <dbReference type="Google" id="ProtNLM"/>
    </source>
</evidence>
<sequence length="190" mass="20320">MNTVFARAVIRLSGGVLALMSHVEVRTRGVLRWSIDACSAARADSPECWTLFSTNEYGRANKVPQEAVPKHVSEKVTQDMLQAMEAAIGAEPLPRNVLTQTQLWGAGAPLNSPGVEYIFDSNARIGMCGDWLLEPSVEAACTSGHAMAEALVDFCIDGRSAHDIEAMSNGLTIPLRALDNHSVGAFPAIA</sequence>
<comment type="caution">
    <text evidence="1">The sequence shown here is derived from an EMBL/GenBank/DDBJ whole genome shotgun (WGS) entry which is preliminary data.</text>
</comment>
<dbReference type="EMBL" id="LGRX02005953">
    <property type="protein sequence ID" value="KAK3277739.1"/>
    <property type="molecule type" value="Genomic_DNA"/>
</dbReference>
<organism evidence="1 2">
    <name type="scientific">Cymbomonas tetramitiformis</name>
    <dbReference type="NCBI Taxonomy" id="36881"/>
    <lineage>
        <taxon>Eukaryota</taxon>
        <taxon>Viridiplantae</taxon>
        <taxon>Chlorophyta</taxon>
        <taxon>Pyramimonadophyceae</taxon>
        <taxon>Pyramimonadales</taxon>
        <taxon>Pyramimonadaceae</taxon>
        <taxon>Cymbomonas</taxon>
    </lineage>
</organism>
<dbReference type="Gene3D" id="3.50.50.60">
    <property type="entry name" value="FAD/NAD(P)-binding domain"/>
    <property type="match status" value="1"/>
</dbReference>
<keyword evidence="2" id="KW-1185">Reference proteome</keyword>
<dbReference type="Proteomes" id="UP001190700">
    <property type="component" value="Unassembled WGS sequence"/>
</dbReference>
<accession>A0AAE0GGE6</accession>
<name>A0AAE0GGE6_9CHLO</name>